<evidence type="ECO:0000256" key="1">
    <source>
        <dbReference type="ARBA" id="ARBA00023015"/>
    </source>
</evidence>
<dbReference type="InterPro" id="IPR036388">
    <property type="entry name" value="WH-like_DNA-bd_sf"/>
</dbReference>
<dbReference type="PROSITE" id="PS50956">
    <property type="entry name" value="HTH_ASNC_2"/>
    <property type="match status" value="1"/>
</dbReference>
<accession>A0ABQ3BVH6</accession>
<dbReference type="InterPro" id="IPR000485">
    <property type="entry name" value="AsnC-type_HTH_dom"/>
</dbReference>
<feature type="domain" description="HTH asnC-type" evidence="4">
    <location>
        <begin position="3"/>
        <end position="64"/>
    </location>
</feature>
<dbReference type="GeneID" id="94369641"/>
<protein>
    <submittedName>
        <fullName evidence="5">AsnC family transcriptional regulator</fullName>
    </submittedName>
</protein>
<proteinExistence type="predicted"/>
<keyword evidence="1" id="KW-0805">Transcription regulation</keyword>
<evidence type="ECO:0000256" key="3">
    <source>
        <dbReference type="ARBA" id="ARBA00023163"/>
    </source>
</evidence>
<dbReference type="PANTHER" id="PTHR30154">
    <property type="entry name" value="LEUCINE-RESPONSIVE REGULATORY PROTEIN"/>
    <property type="match status" value="1"/>
</dbReference>
<dbReference type="Proteomes" id="UP000615593">
    <property type="component" value="Unassembled WGS sequence"/>
</dbReference>
<sequence length="153" mass="18030">MKLDEIDKKLLNILQQNAKLTTKEIAFRLEMSNTAIHERIKRLEREEVISKYVALIDTEKINKNFLVFCHVKLIQHNKEHITKFEKEILKLDEVLECIHVSGDYDYILKIYVSNMKEYRSFLINKLTTIKVIASTQSTFMINQVKNNTSISLL</sequence>
<evidence type="ECO:0000313" key="5">
    <source>
        <dbReference type="EMBL" id="GGZ58242.1"/>
    </source>
</evidence>
<dbReference type="SUPFAM" id="SSF46785">
    <property type="entry name" value="Winged helix' DNA-binding domain"/>
    <property type="match status" value="1"/>
</dbReference>
<keyword evidence="2" id="KW-0238">DNA-binding</keyword>
<dbReference type="SMART" id="SM00344">
    <property type="entry name" value="HTH_ASNC"/>
    <property type="match status" value="1"/>
</dbReference>
<dbReference type="InterPro" id="IPR019887">
    <property type="entry name" value="Tscrpt_reg_AsnC/Lrp_C"/>
</dbReference>
<dbReference type="Gene3D" id="1.10.10.10">
    <property type="entry name" value="Winged helix-like DNA-binding domain superfamily/Winged helix DNA-binding domain"/>
    <property type="match status" value="1"/>
</dbReference>
<dbReference type="InterPro" id="IPR011008">
    <property type="entry name" value="Dimeric_a/b-barrel"/>
</dbReference>
<gene>
    <name evidence="5" type="ORF">GCM10008088_19760</name>
</gene>
<dbReference type="InterPro" id="IPR036390">
    <property type="entry name" value="WH_DNA-bd_sf"/>
</dbReference>
<evidence type="ECO:0000313" key="6">
    <source>
        <dbReference type="Proteomes" id="UP000615593"/>
    </source>
</evidence>
<dbReference type="Pfam" id="PF01037">
    <property type="entry name" value="AsnC_trans_reg"/>
    <property type="match status" value="1"/>
</dbReference>
<dbReference type="PANTHER" id="PTHR30154:SF34">
    <property type="entry name" value="TRANSCRIPTIONAL REGULATOR AZLB"/>
    <property type="match status" value="1"/>
</dbReference>
<organism evidence="5 6">
    <name type="scientific">Mesonia mobilis</name>
    <dbReference type="NCBI Taxonomy" id="369791"/>
    <lineage>
        <taxon>Bacteria</taxon>
        <taxon>Pseudomonadati</taxon>
        <taxon>Bacteroidota</taxon>
        <taxon>Flavobacteriia</taxon>
        <taxon>Flavobacteriales</taxon>
        <taxon>Flavobacteriaceae</taxon>
        <taxon>Mesonia</taxon>
    </lineage>
</organism>
<dbReference type="Gene3D" id="3.30.70.920">
    <property type="match status" value="1"/>
</dbReference>
<dbReference type="PRINTS" id="PR00033">
    <property type="entry name" value="HTHASNC"/>
</dbReference>
<comment type="caution">
    <text evidence="5">The sequence shown here is derived from an EMBL/GenBank/DDBJ whole genome shotgun (WGS) entry which is preliminary data.</text>
</comment>
<reference evidence="6" key="1">
    <citation type="journal article" date="2019" name="Int. J. Syst. Evol. Microbiol.">
        <title>The Global Catalogue of Microorganisms (GCM) 10K type strain sequencing project: providing services to taxonomists for standard genome sequencing and annotation.</title>
        <authorList>
            <consortium name="The Broad Institute Genomics Platform"/>
            <consortium name="The Broad Institute Genome Sequencing Center for Infectious Disease"/>
            <person name="Wu L."/>
            <person name="Ma J."/>
        </authorList>
    </citation>
    <scope>NUCLEOTIDE SEQUENCE [LARGE SCALE GENOMIC DNA]</scope>
    <source>
        <strain evidence="6">KCTC 12708</strain>
    </source>
</reference>
<dbReference type="SUPFAM" id="SSF54909">
    <property type="entry name" value="Dimeric alpha+beta barrel"/>
    <property type="match status" value="1"/>
</dbReference>
<dbReference type="Pfam" id="PF13404">
    <property type="entry name" value="HTH_AsnC-type"/>
    <property type="match status" value="1"/>
</dbReference>
<evidence type="ECO:0000259" key="4">
    <source>
        <dbReference type="PROSITE" id="PS50956"/>
    </source>
</evidence>
<dbReference type="InterPro" id="IPR019888">
    <property type="entry name" value="Tscrpt_reg_AsnC-like"/>
</dbReference>
<evidence type="ECO:0000256" key="2">
    <source>
        <dbReference type="ARBA" id="ARBA00023125"/>
    </source>
</evidence>
<dbReference type="EMBL" id="BMWY01000005">
    <property type="protein sequence ID" value="GGZ58242.1"/>
    <property type="molecule type" value="Genomic_DNA"/>
</dbReference>
<dbReference type="RefSeq" id="WP_027884526.1">
    <property type="nucleotide sequence ID" value="NZ_BMWY01000005.1"/>
</dbReference>
<name>A0ABQ3BVH6_9FLAO</name>
<keyword evidence="3" id="KW-0804">Transcription</keyword>
<keyword evidence="6" id="KW-1185">Reference proteome</keyword>